<keyword evidence="4" id="KW-1185">Reference proteome</keyword>
<reference evidence="2" key="1">
    <citation type="submission" date="2022-10" db="EMBL/GenBank/DDBJ databases">
        <authorList>
            <person name="Chen Y."/>
            <person name="Dougan E. K."/>
            <person name="Chan C."/>
            <person name="Rhodes N."/>
            <person name="Thang M."/>
        </authorList>
    </citation>
    <scope>NUCLEOTIDE SEQUENCE</scope>
</reference>
<dbReference type="EMBL" id="CAMXCT010006787">
    <property type="protein sequence ID" value="CAI4020047.1"/>
    <property type="molecule type" value="Genomic_DNA"/>
</dbReference>
<dbReference type="Gene3D" id="2.40.50.140">
    <property type="entry name" value="Nucleic acid-binding proteins"/>
    <property type="match status" value="1"/>
</dbReference>
<evidence type="ECO:0000313" key="4">
    <source>
        <dbReference type="Proteomes" id="UP001152797"/>
    </source>
</evidence>
<protein>
    <recommendedName>
        <fullName evidence="1">Cold-shock domain-containing protein</fullName>
    </recommendedName>
</protein>
<organism evidence="2">
    <name type="scientific">Cladocopium goreaui</name>
    <dbReference type="NCBI Taxonomy" id="2562237"/>
    <lineage>
        <taxon>Eukaryota</taxon>
        <taxon>Sar</taxon>
        <taxon>Alveolata</taxon>
        <taxon>Dinophyceae</taxon>
        <taxon>Suessiales</taxon>
        <taxon>Symbiodiniaceae</taxon>
        <taxon>Cladocopium</taxon>
    </lineage>
</organism>
<dbReference type="GO" id="GO:0003676">
    <property type="term" value="F:nucleic acid binding"/>
    <property type="evidence" value="ECO:0007669"/>
    <property type="project" value="InterPro"/>
</dbReference>
<dbReference type="InterPro" id="IPR012340">
    <property type="entry name" value="NA-bd_OB-fold"/>
</dbReference>
<dbReference type="InterPro" id="IPR002059">
    <property type="entry name" value="CSP_DNA-bd"/>
</dbReference>
<evidence type="ECO:0000313" key="3">
    <source>
        <dbReference type="EMBL" id="CAL1173422.1"/>
    </source>
</evidence>
<dbReference type="AlphaFoldDB" id="A0A9P1M4N5"/>
<reference evidence="3" key="2">
    <citation type="submission" date="2024-04" db="EMBL/GenBank/DDBJ databases">
        <authorList>
            <person name="Chen Y."/>
            <person name="Shah S."/>
            <person name="Dougan E. K."/>
            <person name="Thang M."/>
            <person name="Chan C."/>
        </authorList>
    </citation>
    <scope>NUCLEOTIDE SEQUENCE [LARGE SCALE GENOMIC DNA]</scope>
</reference>
<name>A0A9P1M4N5_9DINO</name>
<sequence length="127" mass="13543">MVGPQTGFAPLPTGGEEQELGVFVGKIKNYNHEKGFGFIFCEALNLQGYQGDVFLHSKNKGTFEAGDEVAFMAVLRNGKLQAKDLQAASTVLGEMGLMGNTMMGGMANPMGGMVGDMDPAAKRARMY</sequence>
<dbReference type="InterPro" id="IPR011129">
    <property type="entry name" value="CSD"/>
</dbReference>
<feature type="domain" description="Cold-shock" evidence="1">
    <location>
        <begin position="24"/>
        <end position="88"/>
    </location>
</feature>
<evidence type="ECO:0000259" key="1">
    <source>
        <dbReference type="SMART" id="SM00357"/>
    </source>
</evidence>
<dbReference type="OrthoDB" id="444980at2759"/>
<dbReference type="EMBL" id="CAMXCT030006787">
    <property type="protein sequence ID" value="CAL4807359.1"/>
    <property type="molecule type" value="Genomic_DNA"/>
</dbReference>
<comment type="caution">
    <text evidence="2">The sequence shown here is derived from an EMBL/GenBank/DDBJ whole genome shotgun (WGS) entry which is preliminary data.</text>
</comment>
<dbReference type="SUPFAM" id="SSF50249">
    <property type="entry name" value="Nucleic acid-binding proteins"/>
    <property type="match status" value="1"/>
</dbReference>
<dbReference type="SMART" id="SM00357">
    <property type="entry name" value="CSP"/>
    <property type="match status" value="1"/>
</dbReference>
<accession>A0A9P1M4N5</accession>
<gene>
    <name evidence="2" type="ORF">C1SCF055_LOCUS44496</name>
</gene>
<dbReference type="CDD" id="cd04458">
    <property type="entry name" value="CSP_CDS"/>
    <property type="match status" value="1"/>
</dbReference>
<dbReference type="Pfam" id="PF00313">
    <property type="entry name" value="CSD"/>
    <property type="match status" value="1"/>
</dbReference>
<dbReference type="EMBL" id="CAMXCT020006787">
    <property type="protein sequence ID" value="CAL1173422.1"/>
    <property type="molecule type" value="Genomic_DNA"/>
</dbReference>
<evidence type="ECO:0000313" key="2">
    <source>
        <dbReference type="EMBL" id="CAI4020047.1"/>
    </source>
</evidence>
<dbReference type="Proteomes" id="UP001152797">
    <property type="component" value="Unassembled WGS sequence"/>
</dbReference>
<proteinExistence type="predicted"/>